<organism evidence="2">
    <name type="scientific">marine sediment metagenome</name>
    <dbReference type="NCBI Taxonomy" id="412755"/>
    <lineage>
        <taxon>unclassified sequences</taxon>
        <taxon>metagenomes</taxon>
        <taxon>ecological metagenomes</taxon>
    </lineage>
</organism>
<protein>
    <recommendedName>
        <fullName evidence="3">DUF4271 domain-containing protein</fullName>
    </recommendedName>
</protein>
<feature type="transmembrane region" description="Helical" evidence="1">
    <location>
        <begin position="164"/>
        <end position="182"/>
    </location>
</feature>
<evidence type="ECO:0000256" key="1">
    <source>
        <dbReference type="SAM" id="Phobius"/>
    </source>
</evidence>
<dbReference type="InterPro" id="IPR025367">
    <property type="entry name" value="DUF4271"/>
</dbReference>
<evidence type="ECO:0008006" key="3">
    <source>
        <dbReference type="Google" id="ProtNLM"/>
    </source>
</evidence>
<name>A0A0F9VLK0_9ZZZZ</name>
<reference evidence="2" key="1">
    <citation type="journal article" date="2015" name="Nature">
        <title>Complex archaea that bridge the gap between prokaryotes and eukaryotes.</title>
        <authorList>
            <person name="Spang A."/>
            <person name="Saw J.H."/>
            <person name="Jorgensen S.L."/>
            <person name="Zaremba-Niedzwiedzka K."/>
            <person name="Martijn J."/>
            <person name="Lind A.E."/>
            <person name="van Eijk R."/>
            <person name="Schleper C."/>
            <person name="Guy L."/>
            <person name="Ettema T.J."/>
        </authorList>
    </citation>
    <scope>NUCLEOTIDE SEQUENCE</scope>
</reference>
<feature type="transmembrane region" description="Helical" evidence="1">
    <location>
        <begin position="95"/>
        <end position="117"/>
    </location>
</feature>
<comment type="caution">
    <text evidence="2">The sequence shown here is derived from an EMBL/GenBank/DDBJ whole genome shotgun (WGS) entry which is preliminary data.</text>
</comment>
<dbReference type="AlphaFoldDB" id="A0A0F9VLK0"/>
<dbReference type="Pfam" id="PF14093">
    <property type="entry name" value="DUF4271"/>
    <property type="match status" value="1"/>
</dbReference>
<accession>A0A0F9VLK0</accession>
<sequence length="217" mass="25676">MEPIARTFGQTDWITITLMVSLLFPLIAKSIYYPRFLNFLILPFNNKYISMYTKKEKLFNWFHFLMSIFQIINTTLFIFFIWRAYFNPTEAKNPYIFPLLLAGVFLFITAKTMSQLFNGFIFNSYNTFNELIFKKLTYLNYSSIILFIANVFLAYVFIDSTIVIIIALILFLAINIIGWVTVLRNYQKLISTYFFYFILYLCALEIAPLVIMGSFLK</sequence>
<keyword evidence="1" id="KW-1133">Transmembrane helix</keyword>
<keyword evidence="1" id="KW-0472">Membrane</keyword>
<proteinExistence type="predicted"/>
<feature type="transmembrane region" description="Helical" evidence="1">
    <location>
        <begin position="13"/>
        <end position="37"/>
    </location>
</feature>
<evidence type="ECO:0000313" key="2">
    <source>
        <dbReference type="EMBL" id="KKO04930.1"/>
    </source>
</evidence>
<feature type="transmembrane region" description="Helical" evidence="1">
    <location>
        <begin position="194"/>
        <end position="216"/>
    </location>
</feature>
<gene>
    <name evidence="2" type="ORF">LCGC14_0082420</name>
</gene>
<keyword evidence="1" id="KW-0812">Transmembrane</keyword>
<feature type="transmembrane region" description="Helical" evidence="1">
    <location>
        <begin position="138"/>
        <end position="158"/>
    </location>
</feature>
<dbReference type="EMBL" id="LAZR01000021">
    <property type="protein sequence ID" value="KKO04930.1"/>
    <property type="molecule type" value="Genomic_DNA"/>
</dbReference>
<feature type="transmembrane region" description="Helical" evidence="1">
    <location>
        <begin position="58"/>
        <end position="83"/>
    </location>
</feature>